<dbReference type="GO" id="GO:0043386">
    <property type="term" value="P:mycotoxin biosynthetic process"/>
    <property type="evidence" value="ECO:0007669"/>
    <property type="project" value="UniProtKB-ARBA"/>
</dbReference>
<name>A0A9W9JIL3_9EURO</name>
<comment type="caution">
    <text evidence="14">The sequence shown here is derived from an EMBL/GenBank/DDBJ whole genome shotgun (WGS) entry which is preliminary data.</text>
</comment>
<evidence type="ECO:0000256" key="11">
    <source>
        <dbReference type="ARBA" id="ARBA00023136"/>
    </source>
</evidence>
<evidence type="ECO:0000256" key="13">
    <source>
        <dbReference type="RuleBase" id="RU000461"/>
    </source>
</evidence>
<dbReference type="Proteomes" id="UP001150942">
    <property type="component" value="Unassembled WGS sequence"/>
</dbReference>
<organism evidence="14 15">
    <name type="scientific">Penicillium cf. viridicatum</name>
    <dbReference type="NCBI Taxonomy" id="2972119"/>
    <lineage>
        <taxon>Eukaryota</taxon>
        <taxon>Fungi</taxon>
        <taxon>Dikarya</taxon>
        <taxon>Ascomycota</taxon>
        <taxon>Pezizomycotina</taxon>
        <taxon>Eurotiomycetes</taxon>
        <taxon>Eurotiomycetidae</taxon>
        <taxon>Eurotiales</taxon>
        <taxon>Aspergillaceae</taxon>
        <taxon>Penicillium</taxon>
    </lineage>
</organism>
<dbReference type="Gene3D" id="1.10.630.10">
    <property type="entry name" value="Cytochrome P450"/>
    <property type="match status" value="1"/>
</dbReference>
<evidence type="ECO:0000256" key="4">
    <source>
        <dbReference type="ARBA" id="ARBA00022617"/>
    </source>
</evidence>
<dbReference type="EMBL" id="JAPQKQ010000005">
    <property type="protein sequence ID" value="KAJ5197553.1"/>
    <property type="molecule type" value="Genomic_DNA"/>
</dbReference>
<dbReference type="OrthoDB" id="1844152at2759"/>
<dbReference type="InterPro" id="IPR002403">
    <property type="entry name" value="Cyt_P450_E_grp-IV"/>
</dbReference>
<evidence type="ECO:0000256" key="5">
    <source>
        <dbReference type="ARBA" id="ARBA00022692"/>
    </source>
</evidence>
<dbReference type="GO" id="GO:0020037">
    <property type="term" value="F:heme binding"/>
    <property type="evidence" value="ECO:0007669"/>
    <property type="project" value="InterPro"/>
</dbReference>
<evidence type="ECO:0000256" key="7">
    <source>
        <dbReference type="ARBA" id="ARBA00022989"/>
    </source>
</evidence>
<dbReference type="GO" id="GO:0004497">
    <property type="term" value="F:monooxygenase activity"/>
    <property type="evidence" value="ECO:0007669"/>
    <property type="project" value="UniProtKB-KW"/>
</dbReference>
<evidence type="ECO:0000256" key="3">
    <source>
        <dbReference type="ARBA" id="ARBA00010617"/>
    </source>
</evidence>
<keyword evidence="7" id="KW-1133">Transmembrane helix</keyword>
<keyword evidence="8 13" id="KW-0560">Oxidoreductase</keyword>
<reference evidence="14" key="1">
    <citation type="submission" date="2022-11" db="EMBL/GenBank/DDBJ databases">
        <authorList>
            <person name="Petersen C."/>
        </authorList>
    </citation>
    <scope>NUCLEOTIDE SEQUENCE</scope>
    <source>
        <strain evidence="14">IBT 20477</strain>
    </source>
</reference>
<proteinExistence type="inferred from homology"/>
<keyword evidence="6 12" id="KW-0479">Metal-binding</keyword>
<evidence type="ECO:0000313" key="14">
    <source>
        <dbReference type="EMBL" id="KAJ5197553.1"/>
    </source>
</evidence>
<dbReference type="GO" id="GO:0005506">
    <property type="term" value="F:iron ion binding"/>
    <property type="evidence" value="ECO:0007669"/>
    <property type="project" value="InterPro"/>
</dbReference>
<dbReference type="SUPFAM" id="SSF48264">
    <property type="entry name" value="Cytochrome P450"/>
    <property type="match status" value="1"/>
</dbReference>
<dbReference type="CDD" id="cd11041">
    <property type="entry name" value="CYP503A1-like"/>
    <property type="match status" value="1"/>
</dbReference>
<reference evidence="14" key="2">
    <citation type="journal article" date="2023" name="IMA Fungus">
        <title>Comparative genomic study of the Penicillium genus elucidates a diverse pangenome and 15 lateral gene transfer events.</title>
        <authorList>
            <person name="Petersen C."/>
            <person name="Sorensen T."/>
            <person name="Nielsen M.R."/>
            <person name="Sondergaard T.E."/>
            <person name="Sorensen J.L."/>
            <person name="Fitzpatrick D.A."/>
            <person name="Frisvad J.C."/>
            <person name="Nielsen K.L."/>
        </authorList>
    </citation>
    <scope>NUCLEOTIDE SEQUENCE</scope>
    <source>
        <strain evidence="14">IBT 20477</strain>
    </source>
</reference>
<dbReference type="GO" id="GO:0016705">
    <property type="term" value="F:oxidoreductase activity, acting on paired donors, with incorporation or reduction of molecular oxygen"/>
    <property type="evidence" value="ECO:0007669"/>
    <property type="project" value="InterPro"/>
</dbReference>
<feature type="binding site" description="axial binding residue" evidence="12">
    <location>
        <position position="364"/>
    </location>
    <ligand>
        <name>heme</name>
        <dbReference type="ChEBI" id="CHEBI:30413"/>
    </ligand>
    <ligandPart>
        <name>Fe</name>
        <dbReference type="ChEBI" id="CHEBI:18248"/>
    </ligandPart>
</feature>
<comment type="subcellular location">
    <subcellularLocation>
        <location evidence="2">Membrane</location>
        <topology evidence="2">Single-pass membrane protein</topology>
    </subcellularLocation>
</comment>
<dbReference type="AlphaFoldDB" id="A0A9W9JIL3"/>
<evidence type="ECO:0000256" key="10">
    <source>
        <dbReference type="ARBA" id="ARBA00023033"/>
    </source>
</evidence>
<evidence type="ECO:0000256" key="1">
    <source>
        <dbReference type="ARBA" id="ARBA00001971"/>
    </source>
</evidence>
<dbReference type="GO" id="GO:0016020">
    <property type="term" value="C:membrane"/>
    <property type="evidence" value="ECO:0007669"/>
    <property type="project" value="UniProtKB-SubCell"/>
</dbReference>
<evidence type="ECO:0000256" key="12">
    <source>
        <dbReference type="PIRSR" id="PIRSR602403-1"/>
    </source>
</evidence>
<gene>
    <name evidence="14" type="ORF">N7449_008032</name>
</gene>
<dbReference type="PROSITE" id="PS00086">
    <property type="entry name" value="CYTOCHROME_P450"/>
    <property type="match status" value="1"/>
</dbReference>
<comment type="cofactor">
    <cofactor evidence="1 12">
        <name>heme</name>
        <dbReference type="ChEBI" id="CHEBI:30413"/>
    </cofactor>
</comment>
<evidence type="ECO:0000256" key="9">
    <source>
        <dbReference type="ARBA" id="ARBA00023004"/>
    </source>
</evidence>
<keyword evidence="10 13" id="KW-0503">Monooxygenase</keyword>
<dbReference type="InterPro" id="IPR001128">
    <property type="entry name" value="Cyt_P450"/>
</dbReference>
<evidence type="ECO:0000256" key="8">
    <source>
        <dbReference type="ARBA" id="ARBA00023002"/>
    </source>
</evidence>
<keyword evidence="5" id="KW-0812">Transmembrane</keyword>
<dbReference type="InterPro" id="IPR017972">
    <property type="entry name" value="Cyt_P450_CS"/>
</dbReference>
<comment type="similarity">
    <text evidence="3 13">Belongs to the cytochrome P450 family.</text>
</comment>
<evidence type="ECO:0000256" key="6">
    <source>
        <dbReference type="ARBA" id="ARBA00022723"/>
    </source>
</evidence>
<evidence type="ECO:0000256" key="2">
    <source>
        <dbReference type="ARBA" id="ARBA00004167"/>
    </source>
</evidence>
<dbReference type="PANTHER" id="PTHR46206">
    <property type="entry name" value="CYTOCHROME P450"/>
    <property type="match status" value="1"/>
</dbReference>
<dbReference type="InterPro" id="IPR036396">
    <property type="entry name" value="Cyt_P450_sf"/>
</dbReference>
<sequence>MGTYLILADRYAEEMRNDERFSAYDALNDVILLELPGFETMFQGSLHNHVSPTAIHAMNRELVHLTRPLSDEADHCLQAQWGENPEWHTVSTHDTVLALVAQMTTRAFVGAELCRNAEWLDIAISFTINRAIAVQAIQAWPWIMQPVVHWFLPTCKGVRRQIQRARDILMPVLERERQAMHSKDTSTDRVFSTLTFIDQYANGSRYDATMAQLRLTAVSVLTTSDMVEKVLARICEYPELIQPLREEAISAFESDGLHHKSLLKLTLMESVMKESQRLEPATLISMFRVAKKTVTLQDGTTIPKGTSLAFANDLRLDPVMYPDPEKFDGYRFEKMRKDPEQAKLAPFTKTRTSHLAFGHGKHACPGRFLSGNEAKLILCHILLKYDLKAVDGRVPDLHIRGMFIQRDTGGMLSVRRRQEEVTL</sequence>
<evidence type="ECO:0000313" key="15">
    <source>
        <dbReference type="Proteomes" id="UP001150942"/>
    </source>
</evidence>
<keyword evidence="11" id="KW-0472">Membrane</keyword>
<accession>A0A9W9JIL3</accession>
<keyword evidence="9 12" id="KW-0408">Iron</keyword>
<keyword evidence="4 12" id="KW-0349">Heme</keyword>
<protein>
    <submittedName>
        <fullName evidence="14">Uncharacterized protein</fullName>
    </submittedName>
</protein>
<keyword evidence="15" id="KW-1185">Reference proteome</keyword>
<dbReference type="Pfam" id="PF00067">
    <property type="entry name" value="p450"/>
    <property type="match status" value="1"/>
</dbReference>
<dbReference type="PANTHER" id="PTHR46206:SF3">
    <property type="entry name" value="P450, PUTATIVE (EUROFUNG)-RELATED"/>
    <property type="match status" value="1"/>
</dbReference>
<dbReference type="PRINTS" id="PR00465">
    <property type="entry name" value="EP450IV"/>
</dbReference>